<evidence type="ECO:0000256" key="1">
    <source>
        <dbReference type="ARBA" id="ARBA00004651"/>
    </source>
</evidence>
<dbReference type="GO" id="GO:0055085">
    <property type="term" value="P:transmembrane transport"/>
    <property type="evidence" value="ECO:0007669"/>
    <property type="project" value="InterPro"/>
</dbReference>
<feature type="transmembrane region" description="Helical" evidence="7">
    <location>
        <begin position="160"/>
        <end position="184"/>
    </location>
</feature>
<keyword evidence="6 7" id="KW-0472">Membrane</keyword>
<protein>
    <submittedName>
        <fullName evidence="9">ABC transporter, permease protein</fullName>
    </submittedName>
</protein>
<dbReference type="AlphaFoldDB" id="C6LEU8"/>
<evidence type="ECO:0000313" key="9">
    <source>
        <dbReference type="EMBL" id="EET60687.1"/>
    </source>
</evidence>
<accession>C6LEU8</accession>
<dbReference type="STRING" id="168384.SAMN05660368_02422"/>
<reference evidence="9" key="1">
    <citation type="submission" date="2009-07" db="EMBL/GenBank/DDBJ databases">
        <authorList>
            <person name="Weinstock G."/>
            <person name="Sodergren E."/>
            <person name="Clifton S."/>
            <person name="Fulton L."/>
            <person name="Fulton B."/>
            <person name="Courtney L."/>
            <person name="Fronick C."/>
            <person name="Harrison M."/>
            <person name="Strong C."/>
            <person name="Farmer C."/>
            <person name="Delahaunty K."/>
            <person name="Markovic C."/>
            <person name="Hall O."/>
            <person name="Minx P."/>
            <person name="Tomlinson C."/>
            <person name="Mitreva M."/>
            <person name="Nelson J."/>
            <person name="Hou S."/>
            <person name="Wollam A."/>
            <person name="Pepin K.H."/>
            <person name="Johnson M."/>
            <person name="Bhonagiri V."/>
            <person name="Nash W.E."/>
            <person name="Warren W."/>
            <person name="Chinwalla A."/>
            <person name="Mardis E.R."/>
            <person name="Wilson R.K."/>
        </authorList>
    </citation>
    <scope>NUCLEOTIDE SEQUENCE [LARGE SCALE GENOMIC DNA]</scope>
    <source>
        <strain evidence="9">DSM 14469</strain>
    </source>
</reference>
<keyword evidence="10" id="KW-1185">Reference proteome</keyword>
<dbReference type="PANTHER" id="PTHR30193:SF37">
    <property type="entry name" value="INNER MEMBRANE ABC TRANSPORTER PERMEASE PROTEIN YCJO"/>
    <property type="match status" value="1"/>
</dbReference>
<keyword evidence="5 7" id="KW-1133">Transmembrane helix</keyword>
<evidence type="ECO:0000313" key="10">
    <source>
        <dbReference type="Proteomes" id="UP000005561"/>
    </source>
</evidence>
<dbReference type="Proteomes" id="UP000005561">
    <property type="component" value="Unassembled WGS sequence"/>
</dbReference>
<dbReference type="EMBL" id="ACCL02000009">
    <property type="protein sequence ID" value="EET60687.1"/>
    <property type="molecule type" value="Genomic_DNA"/>
</dbReference>
<dbReference type="PROSITE" id="PS50928">
    <property type="entry name" value="ABC_TM1"/>
    <property type="match status" value="1"/>
</dbReference>
<feature type="transmembrane region" description="Helical" evidence="7">
    <location>
        <begin position="12"/>
        <end position="34"/>
    </location>
</feature>
<keyword evidence="2 7" id="KW-0813">Transport</keyword>
<comment type="caution">
    <text evidence="9">The sequence shown here is derived from an EMBL/GenBank/DDBJ whole genome shotgun (WGS) entry which is preliminary data.</text>
</comment>
<dbReference type="CDD" id="cd06261">
    <property type="entry name" value="TM_PBP2"/>
    <property type="match status" value="1"/>
</dbReference>
<dbReference type="eggNOG" id="COG1175">
    <property type="taxonomic scope" value="Bacteria"/>
</dbReference>
<dbReference type="InterPro" id="IPR000515">
    <property type="entry name" value="MetI-like"/>
</dbReference>
<dbReference type="PANTHER" id="PTHR30193">
    <property type="entry name" value="ABC TRANSPORTER PERMEASE PROTEIN"/>
    <property type="match status" value="1"/>
</dbReference>
<feature type="transmembrane region" description="Helical" evidence="7">
    <location>
        <begin position="213"/>
        <end position="233"/>
    </location>
</feature>
<dbReference type="Gene3D" id="1.10.3720.10">
    <property type="entry name" value="MetI-like"/>
    <property type="match status" value="1"/>
</dbReference>
<keyword evidence="4 7" id="KW-0812">Transmembrane</keyword>
<feature type="transmembrane region" description="Helical" evidence="7">
    <location>
        <begin position="77"/>
        <end position="97"/>
    </location>
</feature>
<evidence type="ECO:0000256" key="5">
    <source>
        <dbReference type="ARBA" id="ARBA00022989"/>
    </source>
</evidence>
<dbReference type="RefSeq" id="WP_006861941.1">
    <property type="nucleotide sequence ID" value="NZ_ACCL02000009.1"/>
</dbReference>
<evidence type="ECO:0000259" key="8">
    <source>
        <dbReference type="PROSITE" id="PS50928"/>
    </source>
</evidence>
<dbReference type="Pfam" id="PF00528">
    <property type="entry name" value="BPD_transp_1"/>
    <property type="match status" value="1"/>
</dbReference>
<organism evidence="9 10">
    <name type="scientific">Marvinbryantia formatexigens DSM 14469</name>
    <dbReference type="NCBI Taxonomy" id="478749"/>
    <lineage>
        <taxon>Bacteria</taxon>
        <taxon>Bacillati</taxon>
        <taxon>Bacillota</taxon>
        <taxon>Clostridia</taxon>
        <taxon>Lachnospirales</taxon>
        <taxon>Lachnospiraceae</taxon>
        <taxon>Marvinbryantia</taxon>
    </lineage>
</organism>
<evidence type="ECO:0000256" key="4">
    <source>
        <dbReference type="ARBA" id="ARBA00022692"/>
    </source>
</evidence>
<feature type="domain" description="ABC transmembrane type-1" evidence="8">
    <location>
        <begin position="71"/>
        <end position="286"/>
    </location>
</feature>
<dbReference type="GO" id="GO:0005886">
    <property type="term" value="C:plasma membrane"/>
    <property type="evidence" value="ECO:0007669"/>
    <property type="project" value="UniProtKB-SubCell"/>
</dbReference>
<feature type="transmembrane region" description="Helical" evidence="7">
    <location>
        <begin position="109"/>
        <end position="129"/>
    </location>
</feature>
<evidence type="ECO:0000256" key="2">
    <source>
        <dbReference type="ARBA" id="ARBA00022448"/>
    </source>
</evidence>
<evidence type="ECO:0000256" key="3">
    <source>
        <dbReference type="ARBA" id="ARBA00022475"/>
    </source>
</evidence>
<sequence length="300" mass="33512">MKKIADKRGTRLAIFLCLLPALAIYTYVVVVPIIDAVRYSFFNWSGGPNMKYIGLKNYQMLLKDKNFWAAFLNNIKITVICVIGQIGIAFIFSAMLSSRFIKLKKLHRVVAYFPSTLSAVVVGFTWSFIFNYDYGLINVILRALGMDNWAQAWLNNPDTIIGVVCIPLIWQYIGYYMVIIMAAMSSIDPSIYEMAELDGAGGVQRALKITLPIIKNSIGVAVMLCIAGNMKIFDHIYVMTNGGPGTSSMVMALQVYKTTFVKNQFGYASAMSIAILILSLAITGGSRLLINRPWRKEKDF</sequence>
<proteinExistence type="inferred from homology"/>
<gene>
    <name evidence="9" type="ORF">BRYFOR_07149</name>
</gene>
<feature type="transmembrane region" description="Helical" evidence="7">
    <location>
        <begin position="265"/>
        <end position="290"/>
    </location>
</feature>
<keyword evidence="3" id="KW-1003">Cell membrane</keyword>
<dbReference type="InterPro" id="IPR035906">
    <property type="entry name" value="MetI-like_sf"/>
</dbReference>
<dbReference type="OrthoDB" id="42781at2"/>
<comment type="similarity">
    <text evidence="7">Belongs to the binding-protein-dependent transport system permease family.</text>
</comment>
<name>C6LEU8_9FIRM</name>
<dbReference type="SUPFAM" id="SSF161098">
    <property type="entry name" value="MetI-like"/>
    <property type="match status" value="1"/>
</dbReference>
<evidence type="ECO:0000256" key="6">
    <source>
        <dbReference type="ARBA" id="ARBA00023136"/>
    </source>
</evidence>
<evidence type="ECO:0000256" key="7">
    <source>
        <dbReference type="RuleBase" id="RU363032"/>
    </source>
</evidence>
<comment type="subcellular location">
    <subcellularLocation>
        <location evidence="1 7">Cell membrane</location>
        <topology evidence="1 7">Multi-pass membrane protein</topology>
    </subcellularLocation>
</comment>
<dbReference type="InterPro" id="IPR051393">
    <property type="entry name" value="ABC_transporter_permease"/>
</dbReference>